<name>A0A0E9S930_ANGAN</name>
<proteinExistence type="predicted"/>
<organism evidence="1">
    <name type="scientific">Anguilla anguilla</name>
    <name type="common">European freshwater eel</name>
    <name type="synonym">Muraena anguilla</name>
    <dbReference type="NCBI Taxonomy" id="7936"/>
    <lineage>
        <taxon>Eukaryota</taxon>
        <taxon>Metazoa</taxon>
        <taxon>Chordata</taxon>
        <taxon>Craniata</taxon>
        <taxon>Vertebrata</taxon>
        <taxon>Euteleostomi</taxon>
        <taxon>Actinopterygii</taxon>
        <taxon>Neopterygii</taxon>
        <taxon>Teleostei</taxon>
        <taxon>Anguilliformes</taxon>
        <taxon>Anguillidae</taxon>
        <taxon>Anguilla</taxon>
    </lineage>
</organism>
<reference evidence="1" key="1">
    <citation type="submission" date="2014-11" db="EMBL/GenBank/DDBJ databases">
        <authorList>
            <person name="Amaro Gonzalez C."/>
        </authorList>
    </citation>
    <scope>NUCLEOTIDE SEQUENCE</scope>
</reference>
<dbReference type="EMBL" id="GBXM01071372">
    <property type="protein sequence ID" value="JAH37205.1"/>
    <property type="molecule type" value="Transcribed_RNA"/>
</dbReference>
<reference evidence="1" key="2">
    <citation type="journal article" date="2015" name="Fish Shellfish Immunol.">
        <title>Early steps in the European eel (Anguilla anguilla)-Vibrio vulnificus interaction in the gills: Role of the RtxA13 toxin.</title>
        <authorList>
            <person name="Callol A."/>
            <person name="Pajuelo D."/>
            <person name="Ebbesson L."/>
            <person name="Teles M."/>
            <person name="MacKenzie S."/>
            <person name="Amaro C."/>
        </authorList>
    </citation>
    <scope>NUCLEOTIDE SEQUENCE</scope>
</reference>
<accession>A0A0E9S930</accession>
<evidence type="ECO:0000313" key="1">
    <source>
        <dbReference type="EMBL" id="JAH37205.1"/>
    </source>
</evidence>
<protein>
    <submittedName>
        <fullName evidence="1">Uncharacterized protein</fullName>
    </submittedName>
</protein>
<sequence length="40" mass="4607">MHSRTYHLNTFAVRSIFVRISFASECQHAICSYENASSLE</sequence>
<dbReference type="AlphaFoldDB" id="A0A0E9S930"/>